<evidence type="ECO:0000313" key="3">
    <source>
        <dbReference type="Proteomes" id="UP000554235"/>
    </source>
</evidence>
<reference evidence="2 3" key="1">
    <citation type="submission" date="2020-01" db="EMBL/GenBank/DDBJ databases">
        <title>Identification and distribution of gene clusters putatively required for synthesis of sphingolipid metabolism inhibitors in phylogenetically diverse species of the filamentous fungus Fusarium.</title>
        <authorList>
            <person name="Kim H.-S."/>
            <person name="Busman M."/>
            <person name="Brown D.W."/>
            <person name="Divon H."/>
            <person name="Uhlig S."/>
            <person name="Proctor R.H."/>
        </authorList>
    </citation>
    <scope>NUCLEOTIDE SEQUENCE [LARGE SCALE GENOMIC DNA]</scope>
    <source>
        <strain evidence="2 3">NRRL 20459</strain>
    </source>
</reference>
<dbReference type="EMBL" id="JAADYS010002636">
    <property type="protein sequence ID" value="KAF4456946.1"/>
    <property type="molecule type" value="Genomic_DNA"/>
</dbReference>
<gene>
    <name evidence="2" type="ORF">FALBO_15300</name>
</gene>
<protein>
    <submittedName>
        <fullName evidence="2">Uncharacterized protein</fullName>
    </submittedName>
</protein>
<sequence>MASPRSAEIVSAVTGHKSTDIFAADTSQLGAMHLLRKPDASFSRAVRFVALAHLTTSALPACNEPAVDVYPPPSRLLDEPRPSSRRNRRVPSRALPSAAPRESCPPLLFPPEPRSRPHEILMQPAVVLENPRHTGQEKRQLPPLAPSGAEPFDGGCLVQRDVQVDGWKHMI</sequence>
<organism evidence="2 3">
    <name type="scientific">Fusarium albosuccineum</name>
    <dbReference type="NCBI Taxonomy" id="1237068"/>
    <lineage>
        <taxon>Eukaryota</taxon>
        <taxon>Fungi</taxon>
        <taxon>Dikarya</taxon>
        <taxon>Ascomycota</taxon>
        <taxon>Pezizomycotina</taxon>
        <taxon>Sordariomycetes</taxon>
        <taxon>Hypocreomycetidae</taxon>
        <taxon>Hypocreales</taxon>
        <taxon>Nectriaceae</taxon>
        <taxon>Fusarium</taxon>
        <taxon>Fusarium decemcellulare species complex</taxon>
    </lineage>
</organism>
<comment type="caution">
    <text evidence="2">The sequence shown here is derived from an EMBL/GenBank/DDBJ whole genome shotgun (WGS) entry which is preliminary data.</text>
</comment>
<feature type="region of interest" description="Disordered" evidence="1">
    <location>
        <begin position="63"/>
        <end position="107"/>
    </location>
</feature>
<feature type="region of interest" description="Disordered" evidence="1">
    <location>
        <begin position="132"/>
        <end position="152"/>
    </location>
</feature>
<evidence type="ECO:0000256" key="1">
    <source>
        <dbReference type="SAM" id="MobiDB-lite"/>
    </source>
</evidence>
<name>A0A8H4P5J9_9HYPO</name>
<keyword evidence="3" id="KW-1185">Reference proteome</keyword>
<dbReference type="Proteomes" id="UP000554235">
    <property type="component" value="Unassembled WGS sequence"/>
</dbReference>
<accession>A0A8H4P5J9</accession>
<proteinExistence type="predicted"/>
<dbReference type="AlphaFoldDB" id="A0A8H4P5J9"/>
<evidence type="ECO:0000313" key="2">
    <source>
        <dbReference type="EMBL" id="KAF4456946.1"/>
    </source>
</evidence>